<evidence type="ECO:0000313" key="1">
    <source>
        <dbReference type="EMBL" id="KAK7842476.1"/>
    </source>
</evidence>
<accession>A0AAW0KUZ3</accession>
<proteinExistence type="predicted"/>
<gene>
    <name evidence="1" type="ORF">CFP56_013683</name>
</gene>
<dbReference type="AlphaFoldDB" id="A0AAW0KUZ3"/>
<dbReference type="Proteomes" id="UP000237347">
    <property type="component" value="Unassembled WGS sequence"/>
</dbReference>
<sequence>MNCIQGKDEEDFERRKATIHCVDKKDKLNKKAAGIAIYWAQNSNEESPWLTIVLQGTTNM</sequence>
<dbReference type="EMBL" id="PKMF04000220">
    <property type="protein sequence ID" value="KAK7842476.1"/>
    <property type="molecule type" value="Genomic_DNA"/>
</dbReference>
<organism evidence="1 2">
    <name type="scientific">Quercus suber</name>
    <name type="common">Cork oak</name>
    <dbReference type="NCBI Taxonomy" id="58331"/>
    <lineage>
        <taxon>Eukaryota</taxon>
        <taxon>Viridiplantae</taxon>
        <taxon>Streptophyta</taxon>
        <taxon>Embryophyta</taxon>
        <taxon>Tracheophyta</taxon>
        <taxon>Spermatophyta</taxon>
        <taxon>Magnoliopsida</taxon>
        <taxon>eudicotyledons</taxon>
        <taxon>Gunneridae</taxon>
        <taxon>Pentapetalae</taxon>
        <taxon>rosids</taxon>
        <taxon>fabids</taxon>
        <taxon>Fagales</taxon>
        <taxon>Fagaceae</taxon>
        <taxon>Quercus</taxon>
    </lineage>
</organism>
<evidence type="ECO:0000313" key="2">
    <source>
        <dbReference type="Proteomes" id="UP000237347"/>
    </source>
</evidence>
<name>A0AAW0KUZ3_QUESU</name>
<reference evidence="1 2" key="1">
    <citation type="journal article" date="2018" name="Sci. Data">
        <title>The draft genome sequence of cork oak.</title>
        <authorList>
            <person name="Ramos A.M."/>
            <person name="Usie A."/>
            <person name="Barbosa P."/>
            <person name="Barros P.M."/>
            <person name="Capote T."/>
            <person name="Chaves I."/>
            <person name="Simoes F."/>
            <person name="Abreu I."/>
            <person name="Carrasquinho I."/>
            <person name="Faro C."/>
            <person name="Guimaraes J.B."/>
            <person name="Mendonca D."/>
            <person name="Nobrega F."/>
            <person name="Rodrigues L."/>
            <person name="Saibo N.J.M."/>
            <person name="Varela M.C."/>
            <person name="Egas C."/>
            <person name="Matos J."/>
            <person name="Miguel C.M."/>
            <person name="Oliveira M.M."/>
            <person name="Ricardo C.P."/>
            <person name="Goncalves S."/>
        </authorList>
    </citation>
    <scope>NUCLEOTIDE SEQUENCE [LARGE SCALE GENOMIC DNA]</scope>
    <source>
        <strain evidence="2">cv. HL8</strain>
    </source>
</reference>
<comment type="caution">
    <text evidence="1">The sequence shown here is derived from an EMBL/GenBank/DDBJ whole genome shotgun (WGS) entry which is preliminary data.</text>
</comment>
<keyword evidence="2" id="KW-1185">Reference proteome</keyword>
<protein>
    <submittedName>
        <fullName evidence="1">Uncharacterized protein</fullName>
    </submittedName>
</protein>